<dbReference type="PANTHER" id="PTHR43804:SF6">
    <property type="entry name" value="CLASS I PEPTIDE CHAIN RELEASE FACTOR"/>
    <property type="match status" value="1"/>
</dbReference>
<evidence type="ECO:0000259" key="2">
    <source>
        <dbReference type="Pfam" id="PF00472"/>
    </source>
</evidence>
<organism evidence="3 4">
    <name type="scientific">Rosistilla ulvae</name>
    <dbReference type="NCBI Taxonomy" id="1930277"/>
    <lineage>
        <taxon>Bacteria</taxon>
        <taxon>Pseudomonadati</taxon>
        <taxon>Planctomycetota</taxon>
        <taxon>Planctomycetia</taxon>
        <taxon>Pirellulales</taxon>
        <taxon>Pirellulaceae</taxon>
        <taxon>Rosistilla</taxon>
    </lineage>
</organism>
<feature type="domain" description="Prokaryotic-type class I peptide chain release factors" evidence="2">
    <location>
        <begin position="22"/>
        <end position="86"/>
    </location>
</feature>
<comment type="similarity">
    <text evidence="1">Belongs to the prokaryotic/mitochondrial release factor family.</text>
</comment>
<dbReference type="PANTHER" id="PTHR43804">
    <property type="entry name" value="LD18447P"/>
    <property type="match status" value="1"/>
</dbReference>
<dbReference type="InterPro" id="IPR045853">
    <property type="entry name" value="Pep_chain_release_fac_I_sf"/>
</dbReference>
<accession>A0A517M330</accession>
<dbReference type="InterPro" id="IPR050057">
    <property type="entry name" value="Prokaryotic/Mito_RF"/>
</dbReference>
<reference evidence="3 4" key="1">
    <citation type="submission" date="2019-02" db="EMBL/GenBank/DDBJ databases">
        <title>Deep-cultivation of Planctomycetes and their phenomic and genomic characterization uncovers novel biology.</title>
        <authorList>
            <person name="Wiegand S."/>
            <person name="Jogler M."/>
            <person name="Boedeker C."/>
            <person name="Pinto D."/>
            <person name="Vollmers J."/>
            <person name="Rivas-Marin E."/>
            <person name="Kohn T."/>
            <person name="Peeters S.H."/>
            <person name="Heuer A."/>
            <person name="Rast P."/>
            <person name="Oberbeckmann S."/>
            <person name="Bunk B."/>
            <person name="Jeske O."/>
            <person name="Meyerdierks A."/>
            <person name="Storesund J.E."/>
            <person name="Kallscheuer N."/>
            <person name="Luecker S."/>
            <person name="Lage O.M."/>
            <person name="Pohl T."/>
            <person name="Merkel B.J."/>
            <person name="Hornburger P."/>
            <person name="Mueller R.-W."/>
            <person name="Bruemmer F."/>
            <person name="Labrenz M."/>
            <person name="Spormann A.M."/>
            <person name="Op den Camp H."/>
            <person name="Overmann J."/>
            <person name="Amann R."/>
            <person name="Jetten M.S.M."/>
            <person name="Mascher T."/>
            <person name="Medema M.H."/>
            <person name="Devos D.P."/>
            <person name="Kaster A.-K."/>
            <person name="Ovreas L."/>
            <person name="Rohde M."/>
            <person name="Galperin M.Y."/>
            <person name="Jogler C."/>
        </authorList>
    </citation>
    <scope>NUCLEOTIDE SEQUENCE [LARGE SCALE GENOMIC DNA]</scope>
    <source>
        <strain evidence="3 4">EC9</strain>
    </source>
</reference>
<dbReference type="SUPFAM" id="SSF75620">
    <property type="entry name" value="Release factor"/>
    <property type="match status" value="1"/>
</dbReference>
<dbReference type="OrthoDB" id="9815709at2"/>
<protein>
    <submittedName>
        <fullName evidence="3">Peptide chain release factor 1</fullName>
    </submittedName>
</protein>
<gene>
    <name evidence="3" type="primary">prfA_2</name>
    <name evidence="3" type="ORF">EC9_34710</name>
</gene>
<keyword evidence="4" id="KW-1185">Reference proteome</keyword>
<proteinExistence type="inferred from homology"/>
<dbReference type="Pfam" id="PF00472">
    <property type="entry name" value="RF-1"/>
    <property type="match status" value="1"/>
</dbReference>
<evidence type="ECO:0000313" key="4">
    <source>
        <dbReference type="Proteomes" id="UP000319557"/>
    </source>
</evidence>
<dbReference type="RefSeq" id="WP_145346892.1">
    <property type="nucleotide sequence ID" value="NZ_CP036261.1"/>
</dbReference>
<sequence length="172" mass="18937">MSQPSRSSSIPAVALDEQALIQECEVKFTRRGGPGGQHRNKVSSAVVLKHRPTGVTAEASERRSQAENRSVAIARLRVELAIHIREEVEEFVAPLVRQYGGSQFRVAIGNEVYPVILADVLNRTLASEGDVAAAAEFWSTTASQVVRFLRQEPQTLSVVNQARQQAGRHRLK</sequence>
<dbReference type="GO" id="GO:0003747">
    <property type="term" value="F:translation release factor activity"/>
    <property type="evidence" value="ECO:0007669"/>
    <property type="project" value="InterPro"/>
</dbReference>
<dbReference type="InterPro" id="IPR000352">
    <property type="entry name" value="Pep_chain_release_fac_I"/>
</dbReference>
<name>A0A517M330_9BACT</name>
<evidence type="ECO:0000313" key="3">
    <source>
        <dbReference type="EMBL" id="QDS89274.1"/>
    </source>
</evidence>
<dbReference type="AlphaFoldDB" id="A0A517M330"/>
<dbReference type="Proteomes" id="UP000319557">
    <property type="component" value="Chromosome"/>
</dbReference>
<dbReference type="Gene3D" id="3.30.160.20">
    <property type="match status" value="1"/>
</dbReference>
<dbReference type="EMBL" id="CP036261">
    <property type="protein sequence ID" value="QDS89274.1"/>
    <property type="molecule type" value="Genomic_DNA"/>
</dbReference>
<evidence type="ECO:0000256" key="1">
    <source>
        <dbReference type="ARBA" id="ARBA00010835"/>
    </source>
</evidence>
<dbReference type="KEGG" id="ruv:EC9_34710"/>